<reference evidence="1 2" key="1">
    <citation type="submission" date="2014-11" db="EMBL/GenBank/DDBJ databases">
        <title>Symbiosis island explosion on the genome of extra-slow-growing strains of soybean bradyrhizobia with massive insertion sequences.</title>
        <authorList>
            <person name="Iida T."/>
            <person name="Minamisawa K."/>
        </authorList>
    </citation>
    <scope>NUCLEOTIDE SEQUENCE [LARGE SCALE GENOMIC DNA]</scope>
    <source>
        <strain evidence="1 2">NK6</strain>
    </source>
</reference>
<organism evidence="1 2">
    <name type="scientific">Bradyrhizobium diazoefficiens</name>
    <dbReference type="NCBI Taxonomy" id="1355477"/>
    <lineage>
        <taxon>Bacteria</taxon>
        <taxon>Pseudomonadati</taxon>
        <taxon>Pseudomonadota</taxon>
        <taxon>Alphaproteobacteria</taxon>
        <taxon>Hyphomicrobiales</taxon>
        <taxon>Nitrobacteraceae</taxon>
        <taxon>Bradyrhizobium</taxon>
    </lineage>
</organism>
<dbReference type="AlphaFoldDB" id="A0A0E4FS80"/>
<protein>
    <submittedName>
        <fullName evidence="1">Uncharacterized protein</fullName>
    </submittedName>
</protein>
<sequence>MCGAALARNFKHLDWLQQVWFAGNHSDAAGVIERDRVSLSGGQDLAFVALVPRCGSSGTGRGRSVTMPGVD</sequence>
<evidence type="ECO:0000313" key="1">
    <source>
        <dbReference type="EMBL" id="BAR55456.1"/>
    </source>
</evidence>
<accession>A0A0E4FS80</accession>
<evidence type="ECO:0000313" key="2">
    <source>
        <dbReference type="Proteomes" id="UP000063308"/>
    </source>
</evidence>
<dbReference type="EMBL" id="AP014685">
    <property type="protein sequence ID" value="BAR55456.1"/>
    <property type="molecule type" value="Genomic_DNA"/>
</dbReference>
<gene>
    <name evidence="1" type="ORF">NK6_2275</name>
</gene>
<proteinExistence type="predicted"/>
<name>A0A0E4FS80_9BRAD</name>
<dbReference type="Proteomes" id="UP000063308">
    <property type="component" value="Chromosome"/>
</dbReference>